<feature type="region of interest" description="Disordered" evidence="2">
    <location>
        <begin position="704"/>
        <end position="726"/>
    </location>
</feature>
<keyword evidence="1" id="KW-0539">Nucleus</keyword>
<keyword evidence="1" id="KW-0866">Nonsense-mediated mRNA decay</keyword>
<dbReference type="Pfam" id="PF10374">
    <property type="entry name" value="EST1"/>
    <property type="match status" value="1"/>
</dbReference>
<evidence type="ECO:0000256" key="1">
    <source>
        <dbReference type="RuleBase" id="RU369098"/>
    </source>
</evidence>
<reference evidence="5" key="1">
    <citation type="submission" date="2023-06" db="EMBL/GenBank/DDBJ databases">
        <authorList>
            <person name="Noh H."/>
        </authorList>
    </citation>
    <scope>NUCLEOTIDE SEQUENCE</scope>
    <source>
        <strain evidence="5">DUCC20226</strain>
    </source>
</reference>
<organism evidence="5 6">
    <name type="scientific">Phomopsis amygdali</name>
    <name type="common">Fusicoccum amygdali</name>
    <dbReference type="NCBI Taxonomy" id="1214568"/>
    <lineage>
        <taxon>Eukaryota</taxon>
        <taxon>Fungi</taxon>
        <taxon>Dikarya</taxon>
        <taxon>Ascomycota</taxon>
        <taxon>Pezizomycotina</taxon>
        <taxon>Sordariomycetes</taxon>
        <taxon>Sordariomycetidae</taxon>
        <taxon>Diaporthales</taxon>
        <taxon>Diaporthaceae</taxon>
        <taxon>Diaporthe</taxon>
    </lineage>
</organism>
<feature type="compositionally biased region" description="Polar residues" evidence="2">
    <location>
        <begin position="666"/>
        <end position="677"/>
    </location>
</feature>
<proteinExistence type="predicted"/>
<dbReference type="InterPro" id="IPR045153">
    <property type="entry name" value="Est1/Ebs1-like"/>
</dbReference>
<dbReference type="Pfam" id="PF10373">
    <property type="entry name" value="EST1_DNA_bind"/>
    <property type="match status" value="1"/>
</dbReference>
<dbReference type="EMBL" id="JAUJFL010000004">
    <property type="protein sequence ID" value="KAK2605352.1"/>
    <property type="molecule type" value="Genomic_DNA"/>
</dbReference>
<dbReference type="AlphaFoldDB" id="A0AAD9SD72"/>
<dbReference type="GO" id="GO:0000184">
    <property type="term" value="P:nuclear-transcribed mRNA catabolic process, nonsense-mediated decay"/>
    <property type="evidence" value="ECO:0007669"/>
    <property type="project" value="UniProtKB-KW"/>
</dbReference>
<dbReference type="Proteomes" id="UP001265746">
    <property type="component" value="Unassembled WGS sequence"/>
</dbReference>
<dbReference type="SUPFAM" id="SSF48452">
    <property type="entry name" value="TPR-like"/>
    <property type="match status" value="1"/>
</dbReference>
<evidence type="ECO:0000259" key="4">
    <source>
        <dbReference type="Pfam" id="PF10374"/>
    </source>
</evidence>
<evidence type="ECO:0000259" key="3">
    <source>
        <dbReference type="Pfam" id="PF10373"/>
    </source>
</evidence>
<comment type="function">
    <text evidence="1">Plays a role in nonsense-mediated mRNA decay.</text>
</comment>
<dbReference type="Gene3D" id="1.25.40.10">
    <property type="entry name" value="Tetratricopeptide repeat domain"/>
    <property type="match status" value="1"/>
</dbReference>
<feature type="region of interest" description="Disordered" evidence="2">
    <location>
        <begin position="606"/>
        <end position="625"/>
    </location>
</feature>
<dbReference type="InterPro" id="IPR018834">
    <property type="entry name" value="DNA/RNA-bd_Est1-type"/>
</dbReference>
<evidence type="ECO:0000256" key="2">
    <source>
        <dbReference type="SAM" id="MobiDB-lite"/>
    </source>
</evidence>
<dbReference type="InterPro" id="IPR011990">
    <property type="entry name" value="TPR-like_helical_dom_sf"/>
</dbReference>
<accession>A0AAD9SD72</accession>
<feature type="domain" description="Telomerase activating protein Est1-like N-terminal" evidence="4">
    <location>
        <begin position="115"/>
        <end position="228"/>
    </location>
</feature>
<dbReference type="InterPro" id="IPR019458">
    <property type="entry name" value="Est1-like_N"/>
</dbReference>
<feature type="domain" description="DNA/RNA-binding" evidence="3">
    <location>
        <begin position="239"/>
        <end position="523"/>
    </location>
</feature>
<feature type="region of interest" description="Disordered" evidence="2">
    <location>
        <begin position="781"/>
        <end position="842"/>
    </location>
</feature>
<evidence type="ECO:0000313" key="5">
    <source>
        <dbReference type="EMBL" id="KAK2605352.1"/>
    </source>
</evidence>
<keyword evidence="6" id="KW-1185">Reference proteome</keyword>
<comment type="caution">
    <text evidence="5">The sequence shown here is derived from an EMBL/GenBank/DDBJ whole genome shotgun (WGS) entry which is preliminary data.</text>
</comment>
<dbReference type="PANTHER" id="PTHR15696:SF36">
    <property type="entry name" value="NONSENSE-MEDIATED MRNA DECAY FACTOR"/>
    <property type="match status" value="1"/>
</dbReference>
<feature type="compositionally biased region" description="Polar residues" evidence="2">
    <location>
        <begin position="784"/>
        <end position="802"/>
    </location>
</feature>
<protein>
    <recommendedName>
        <fullName evidence="1">Nonsense-mediated mRNA decay factor</fullName>
    </recommendedName>
</protein>
<dbReference type="PANTHER" id="PTHR15696">
    <property type="entry name" value="SMG-7 SUPPRESSOR WITH MORPHOLOGICAL EFFECT ON GENITALIA PROTEIN 7"/>
    <property type="match status" value="1"/>
</dbReference>
<evidence type="ECO:0000313" key="6">
    <source>
        <dbReference type="Proteomes" id="UP001265746"/>
    </source>
</evidence>
<comment type="subcellular location">
    <subcellularLocation>
        <location evidence="1">Nucleus</location>
    </subcellularLocation>
</comment>
<name>A0AAD9SD72_PHOAM</name>
<dbReference type="GO" id="GO:0005634">
    <property type="term" value="C:nucleus"/>
    <property type="evidence" value="ECO:0007669"/>
    <property type="project" value="UniProtKB-SubCell"/>
</dbReference>
<feature type="region of interest" description="Disordered" evidence="2">
    <location>
        <begin position="636"/>
        <end position="682"/>
    </location>
</feature>
<gene>
    <name evidence="5" type="ORF">N8I77_008192</name>
</gene>
<sequence>MPDNMDSSPTPAARAEAYWQEAKKIRIKIIRDIEQLKKGSSGKTEEEQLKSLEESMAQYVRSLLAHRQKMSHVNGARKDKSADSVHSRKMDCLRFRLRFVCTLAEDPKYIYQLDAEEVMWQLHIYINKAYRDLFNERLRGQPHVVTKRKVEKLYINYLKTAHDFYKIYFQRLQALHGMPQIPRINSVLKLQAPDVDERQGQIVAAEAVQKSFHSTLLHLGDLSRWRHKARPKQDGSKVALLYYALAHDLKPTAGDAHHQMGMIYTEEHNHLLVVYHLYRSLAIEHPHGNSTRNLEIEFKQILQSSTPARRTGTPDPNEAFSNWFVRLHAHFYKGEPFSQQSELEETVLHRLETLLRKPDTLPLILKMVLINIAGYYVARSRVEKKWSLGASNSCQFILGMNVRWIVSLGRLLQSELQEFSKAAAPAKDTVDVKDGETHKSHEKFSPFTDNLLPLMRIYLAWLYIYRADVVKYQEHLGGHVFDMYRILAQALTTITKEFQGKQIAASPYLLPEDVVALGTKPFDEPGLASVCRLHLAFGKDTFKPQWEDTGLPRNDSDVEMRARVYDLVNCGFSLSLDDTFPLAANPPAEGSDGIITISYVEGGKASQSAQGDSISSQPVQPDSQVDQLEENLRNLRPASGAGIPGRKGPQAADNLGREHTRLPSGSAATEGSHQFSTDDIDPLETESDLSLDAQMHNMVDDLLEDDGSDLVRPGPGPAAQPKTSSYGMHSATAEQVFGGIQTPGRNSGVVFGKPNLWGSFVSPPQTVSTRGELAPQYNERAHISSGSPIQAQRASSTSSLQPTVPDFTPGPGLQRGSDISALFPASNTQAPGSQFGQTSFGFSGRPSSGLSGILQGSHIGFGHARQRLGGSTGSSGASSFFSPKENSGAYEIASGAHVTGQINNARTKAVSSPLGFGLSSNPFSTDFSQTSSGLPPVNSPFGLPAGQLNGGFAQGDMYSYNQQFPGSFPAYTQPNELTTVCNGNVYNATTAYGRGVIAAKDDPSHFRNAVKKTHMAKAVAEADAYDRAILESALAEDHPKPKG</sequence>
<feature type="compositionally biased region" description="Polar residues" evidence="2">
    <location>
        <begin position="825"/>
        <end position="842"/>
    </location>
</feature>